<comment type="catalytic activity">
    <reaction evidence="1">
        <text>ATP + protein L-histidine = ADP + protein N-phospho-L-histidine.</text>
        <dbReference type="EC" id="2.7.13.3"/>
    </reaction>
</comment>
<dbReference type="InterPro" id="IPR050980">
    <property type="entry name" value="2C_sensor_his_kinase"/>
</dbReference>
<proteinExistence type="predicted"/>
<dbReference type="Gene3D" id="3.30.565.10">
    <property type="entry name" value="Histidine kinase-like ATPase, C-terminal domain"/>
    <property type="match status" value="1"/>
</dbReference>
<keyword evidence="11 18" id="KW-0067">ATP-binding</keyword>
<evidence type="ECO:0000256" key="8">
    <source>
        <dbReference type="ARBA" id="ARBA00022692"/>
    </source>
</evidence>
<feature type="transmembrane region" description="Helical" evidence="15">
    <location>
        <begin position="7"/>
        <end position="29"/>
    </location>
</feature>
<dbReference type="Gene3D" id="1.10.8.500">
    <property type="entry name" value="HAMP domain in histidine kinase"/>
    <property type="match status" value="1"/>
</dbReference>
<dbReference type="InterPro" id="IPR032408">
    <property type="entry name" value="RisS_PPD"/>
</dbReference>
<dbReference type="PANTHER" id="PTHR44936:SF5">
    <property type="entry name" value="SENSOR HISTIDINE KINASE ENVZ"/>
    <property type="match status" value="1"/>
</dbReference>
<dbReference type="InterPro" id="IPR003661">
    <property type="entry name" value="HisK_dim/P_dom"/>
</dbReference>
<dbReference type="Pfam" id="PF02518">
    <property type="entry name" value="HATPase_c"/>
    <property type="match status" value="1"/>
</dbReference>
<sequence length="436" mass="47789">LPWPRTLLWRSFLLIALLLGASLLAWLQIYNYYALRPRAAQTAQMVVSMVNLTRSALIAADETQRLALLHDLNSIEGIRVLPAESTDKLVGLPDSSPTRALQASVRKRLGAYTRFSAELNDLPGFFVSFRVDEEDPEDEYWIMLPRERIAGPAAAEWLGWGIAAILLALIAAYLVVRGLNRPLKALESAARAIGRGEPAPNLPEHGANEIAAVAQAFNQMSQDLAELESDRALILAGVSHDLRTPLARLRLGIEMSGAHTDDIAAMGQDIEDMDRIIGQFLDFARDSQAEPAQDCDIAALLHDLAQASRRRGTLIELDTPEQVIAPVRAQSLRRAVTNLIDNALRYADTDQPLALRLRNFPDGLEIELADRGPGIPADQAERLKRPFTRLESARSNAQGSGLGLAIVERIAKLHGGHLDLLPREGGGLRAVLKLRL</sequence>
<dbReference type="InterPro" id="IPR036097">
    <property type="entry name" value="HisK_dim/P_sf"/>
</dbReference>
<evidence type="ECO:0000256" key="14">
    <source>
        <dbReference type="ARBA" id="ARBA00023136"/>
    </source>
</evidence>
<keyword evidence="13" id="KW-0902">Two-component regulatory system</keyword>
<evidence type="ECO:0000256" key="6">
    <source>
        <dbReference type="ARBA" id="ARBA00022553"/>
    </source>
</evidence>
<keyword evidence="6" id="KW-0597">Phosphoprotein</keyword>
<keyword evidence="7" id="KW-0808">Transferase</keyword>
<evidence type="ECO:0000256" key="15">
    <source>
        <dbReference type="SAM" id="Phobius"/>
    </source>
</evidence>
<keyword evidence="9" id="KW-0547">Nucleotide-binding</keyword>
<dbReference type="GO" id="GO:0005524">
    <property type="term" value="F:ATP binding"/>
    <property type="evidence" value="ECO:0007669"/>
    <property type="project" value="UniProtKB-KW"/>
</dbReference>
<keyword evidence="12 15" id="KW-1133">Transmembrane helix</keyword>
<organism evidence="18 19">
    <name type="scientific">Uliginosibacterium flavum</name>
    <dbReference type="NCBI Taxonomy" id="1396831"/>
    <lineage>
        <taxon>Bacteria</taxon>
        <taxon>Pseudomonadati</taxon>
        <taxon>Pseudomonadota</taxon>
        <taxon>Betaproteobacteria</taxon>
        <taxon>Rhodocyclales</taxon>
        <taxon>Zoogloeaceae</taxon>
        <taxon>Uliginosibacterium</taxon>
    </lineage>
</organism>
<feature type="non-terminal residue" evidence="18">
    <location>
        <position position="1"/>
    </location>
</feature>
<dbReference type="Proteomes" id="UP001549691">
    <property type="component" value="Unassembled WGS sequence"/>
</dbReference>
<comment type="subcellular location">
    <subcellularLocation>
        <location evidence="2">Cell inner membrane</location>
        <topology evidence="2">Multi-pass membrane protein</topology>
    </subcellularLocation>
</comment>
<dbReference type="SMART" id="SM00388">
    <property type="entry name" value="HisKA"/>
    <property type="match status" value="1"/>
</dbReference>
<dbReference type="CDD" id="cd06225">
    <property type="entry name" value="HAMP"/>
    <property type="match status" value="1"/>
</dbReference>
<dbReference type="PRINTS" id="PR00344">
    <property type="entry name" value="BCTRLSENSOR"/>
</dbReference>
<keyword evidence="14 15" id="KW-0472">Membrane</keyword>
<comment type="caution">
    <text evidence="18">The sequence shown here is derived from an EMBL/GenBank/DDBJ whole genome shotgun (WGS) entry which is preliminary data.</text>
</comment>
<dbReference type="EC" id="2.7.13.3" evidence="3"/>
<evidence type="ECO:0000259" key="16">
    <source>
        <dbReference type="PROSITE" id="PS50109"/>
    </source>
</evidence>
<keyword evidence="10" id="KW-0418">Kinase</keyword>
<gene>
    <name evidence="18" type="ORF">ABXR19_15435</name>
</gene>
<evidence type="ECO:0000256" key="2">
    <source>
        <dbReference type="ARBA" id="ARBA00004429"/>
    </source>
</evidence>
<dbReference type="Pfam" id="PF00512">
    <property type="entry name" value="HisKA"/>
    <property type="match status" value="1"/>
</dbReference>
<keyword evidence="8 15" id="KW-0812">Transmembrane</keyword>
<dbReference type="RefSeq" id="WP_354602039.1">
    <property type="nucleotide sequence ID" value="NZ_JBEWZI010000018.1"/>
</dbReference>
<accession>A0ABV2TNT1</accession>
<evidence type="ECO:0000256" key="7">
    <source>
        <dbReference type="ARBA" id="ARBA00022679"/>
    </source>
</evidence>
<dbReference type="InterPro" id="IPR004358">
    <property type="entry name" value="Sig_transdc_His_kin-like_C"/>
</dbReference>
<evidence type="ECO:0000256" key="11">
    <source>
        <dbReference type="ARBA" id="ARBA00022840"/>
    </source>
</evidence>
<name>A0ABV2TNT1_9RHOO</name>
<keyword evidence="19" id="KW-1185">Reference proteome</keyword>
<dbReference type="EMBL" id="JBEWZI010000018">
    <property type="protein sequence ID" value="MET7015581.1"/>
    <property type="molecule type" value="Genomic_DNA"/>
</dbReference>
<dbReference type="PROSITE" id="PS50109">
    <property type="entry name" value="HIS_KIN"/>
    <property type="match status" value="1"/>
</dbReference>
<dbReference type="CDD" id="cd00082">
    <property type="entry name" value="HisKA"/>
    <property type="match status" value="1"/>
</dbReference>
<keyword evidence="4" id="KW-1003">Cell membrane</keyword>
<evidence type="ECO:0000256" key="9">
    <source>
        <dbReference type="ARBA" id="ARBA00022741"/>
    </source>
</evidence>
<dbReference type="SUPFAM" id="SSF158472">
    <property type="entry name" value="HAMP domain-like"/>
    <property type="match status" value="1"/>
</dbReference>
<dbReference type="InterPro" id="IPR003594">
    <property type="entry name" value="HATPase_dom"/>
</dbReference>
<dbReference type="SMART" id="SM00387">
    <property type="entry name" value="HATPase_c"/>
    <property type="match status" value="1"/>
</dbReference>
<evidence type="ECO:0000259" key="17">
    <source>
        <dbReference type="PROSITE" id="PS50885"/>
    </source>
</evidence>
<feature type="domain" description="HAMP" evidence="17">
    <location>
        <begin position="177"/>
        <end position="229"/>
    </location>
</feature>
<evidence type="ECO:0000256" key="10">
    <source>
        <dbReference type="ARBA" id="ARBA00022777"/>
    </source>
</evidence>
<feature type="domain" description="Histidine kinase" evidence="16">
    <location>
        <begin position="237"/>
        <end position="436"/>
    </location>
</feature>
<dbReference type="InterPro" id="IPR003660">
    <property type="entry name" value="HAMP_dom"/>
</dbReference>
<evidence type="ECO:0000256" key="13">
    <source>
        <dbReference type="ARBA" id="ARBA00023012"/>
    </source>
</evidence>
<dbReference type="Gene3D" id="3.30.450.300">
    <property type="entry name" value="Sensor histidine kinase RisS, periplasmic domain"/>
    <property type="match status" value="1"/>
</dbReference>
<dbReference type="InterPro" id="IPR038421">
    <property type="entry name" value="RisS_PPD_sf"/>
</dbReference>
<dbReference type="SUPFAM" id="SSF55874">
    <property type="entry name" value="ATPase domain of HSP90 chaperone/DNA topoisomerase II/histidine kinase"/>
    <property type="match status" value="1"/>
</dbReference>
<evidence type="ECO:0000256" key="3">
    <source>
        <dbReference type="ARBA" id="ARBA00012438"/>
    </source>
</evidence>
<evidence type="ECO:0000256" key="1">
    <source>
        <dbReference type="ARBA" id="ARBA00000085"/>
    </source>
</evidence>
<protein>
    <recommendedName>
        <fullName evidence="3">histidine kinase</fullName>
        <ecNumber evidence="3">2.7.13.3</ecNumber>
    </recommendedName>
</protein>
<dbReference type="SUPFAM" id="SSF47384">
    <property type="entry name" value="Homodimeric domain of signal transducing histidine kinase"/>
    <property type="match status" value="1"/>
</dbReference>
<evidence type="ECO:0000313" key="19">
    <source>
        <dbReference type="Proteomes" id="UP001549691"/>
    </source>
</evidence>
<dbReference type="PANTHER" id="PTHR44936">
    <property type="entry name" value="SENSOR PROTEIN CREC"/>
    <property type="match status" value="1"/>
</dbReference>
<evidence type="ECO:0000256" key="4">
    <source>
        <dbReference type="ARBA" id="ARBA00022475"/>
    </source>
</evidence>
<feature type="transmembrane region" description="Helical" evidence="15">
    <location>
        <begin position="157"/>
        <end position="176"/>
    </location>
</feature>
<dbReference type="CDD" id="cd00075">
    <property type="entry name" value="HATPase"/>
    <property type="match status" value="1"/>
</dbReference>
<evidence type="ECO:0000256" key="12">
    <source>
        <dbReference type="ARBA" id="ARBA00022989"/>
    </source>
</evidence>
<evidence type="ECO:0000313" key="18">
    <source>
        <dbReference type="EMBL" id="MET7015581.1"/>
    </source>
</evidence>
<dbReference type="InterPro" id="IPR005467">
    <property type="entry name" value="His_kinase_dom"/>
</dbReference>
<dbReference type="Gene3D" id="1.10.287.130">
    <property type="match status" value="1"/>
</dbReference>
<evidence type="ECO:0000256" key="5">
    <source>
        <dbReference type="ARBA" id="ARBA00022519"/>
    </source>
</evidence>
<dbReference type="InterPro" id="IPR036890">
    <property type="entry name" value="HATPase_C_sf"/>
</dbReference>
<dbReference type="Pfam" id="PF00672">
    <property type="entry name" value="HAMP"/>
    <property type="match status" value="1"/>
</dbReference>
<reference evidence="18 19" key="1">
    <citation type="submission" date="2024-07" db="EMBL/GenBank/DDBJ databases">
        <title>Uliginosibacterium flavum JJ3220;KACC:17644.</title>
        <authorList>
            <person name="Kim M.K."/>
        </authorList>
    </citation>
    <scope>NUCLEOTIDE SEQUENCE [LARGE SCALE GENOMIC DNA]</scope>
    <source>
        <strain evidence="18 19">KACC:17644</strain>
    </source>
</reference>
<keyword evidence="5" id="KW-0997">Cell inner membrane</keyword>
<dbReference type="Pfam" id="PF16524">
    <property type="entry name" value="RisS_PPD"/>
    <property type="match status" value="1"/>
</dbReference>
<dbReference type="PROSITE" id="PS50885">
    <property type="entry name" value="HAMP"/>
    <property type="match status" value="1"/>
</dbReference>
<dbReference type="SMART" id="SM00304">
    <property type="entry name" value="HAMP"/>
    <property type="match status" value="1"/>
</dbReference>